<evidence type="ECO:0000256" key="7">
    <source>
        <dbReference type="ARBA" id="ARBA00023125"/>
    </source>
</evidence>
<evidence type="ECO:0000256" key="2">
    <source>
        <dbReference type="ARBA" id="ARBA00022478"/>
    </source>
</evidence>
<gene>
    <name evidence="12" type="primary">rpoN</name>
    <name evidence="12" type="ORF">PATL70BA_0910</name>
</gene>
<evidence type="ECO:0000256" key="3">
    <source>
        <dbReference type="ARBA" id="ARBA00022679"/>
    </source>
</evidence>
<dbReference type="InterPro" id="IPR007634">
    <property type="entry name" value="RNA_pol_sigma_54_DNA-bd"/>
</dbReference>
<evidence type="ECO:0000313" key="12">
    <source>
        <dbReference type="EMBL" id="VDN46785.1"/>
    </source>
</evidence>
<dbReference type="PROSITE" id="PS50044">
    <property type="entry name" value="SIGMA54_3"/>
    <property type="match status" value="1"/>
</dbReference>
<keyword evidence="5" id="KW-0805">Transcription regulation</keyword>
<dbReference type="GO" id="GO:0000428">
    <property type="term" value="C:DNA-directed RNA polymerase complex"/>
    <property type="evidence" value="ECO:0007669"/>
    <property type="project" value="UniProtKB-KW"/>
</dbReference>
<keyword evidence="4" id="KW-0548">Nucleotidyltransferase</keyword>
<dbReference type="InterPro" id="IPR000394">
    <property type="entry name" value="RNA_pol_sigma_54"/>
</dbReference>
<name>A0A3P7NV74_9FIRM</name>
<evidence type="ECO:0000256" key="1">
    <source>
        <dbReference type="ARBA" id="ARBA00008798"/>
    </source>
</evidence>
<comment type="similarity">
    <text evidence="1">Belongs to the sigma-54 factor family.</text>
</comment>
<dbReference type="Pfam" id="PF04552">
    <property type="entry name" value="Sigma54_DBD"/>
    <property type="match status" value="1"/>
</dbReference>
<evidence type="ECO:0000313" key="13">
    <source>
        <dbReference type="Proteomes" id="UP000279029"/>
    </source>
</evidence>
<dbReference type="GO" id="GO:0001216">
    <property type="term" value="F:DNA-binding transcription activator activity"/>
    <property type="evidence" value="ECO:0007669"/>
    <property type="project" value="InterPro"/>
</dbReference>
<dbReference type="InterPro" id="IPR007046">
    <property type="entry name" value="RNA_pol_sigma_54_core-bd"/>
</dbReference>
<evidence type="ECO:0000256" key="8">
    <source>
        <dbReference type="ARBA" id="ARBA00023163"/>
    </source>
</evidence>
<evidence type="ECO:0000256" key="9">
    <source>
        <dbReference type="SAM" id="MobiDB-lite"/>
    </source>
</evidence>
<evidence type="ECO:0000256" key="4">
    <source>
        <dbReference type="ARBA" id="ARBA00022695"/>
    </source>
</evidence>
<dbReference type="GO" id="GO:0003677">
    <property type="term" value="F:DNA binding"/>
    <property type="evidence" value="ECO:0007669"/>
    <property type="project" value="UniProtKB-KW"/>
</dbReference>
<feature type="compositionally biased region" description="Basic and acidic residues" evidence="9">
    <location>
        <begin position="62"/>
        <end position="79"/>
    </location>
</feature>
<dbReference type="PRINTS" id="PR00045">
    <property type="entry name" value="SIGMA54FCT"/>
</dbReference>
<dbReference type="Gene3D" id="1.10.10.1330">
    <property type="entry name" value="RNA polymerase sigma-54 factor, core-binding domain"/>
    <property type="match status" value="1"/>
</dbReference>
<evidence type="ECO:0000259" key="11">
    <source>
        <dbReference type="Pfam" id="PF04963"/>
    </source>
</evidence>
<dbReference type="Gene3D" id="1.10.10.60">
    <property type="entry name" value="Homeodomain-like"/>
    <property type="match status" value="1"/>
</dbReference>
<dbReference type="KEGG" id="cbar:PATL70BA_0910"/>
<keyword evidence="2" id="KW-0240">DNA-directed RNA polymerase</keyword>
<dbReference type="EMBL" id="LR130778">
    <property type="protein sequence ID" value="VDN46785.1"/>
    <property type="molecule type" value="Genomic_DNA"/>
</dbReference>
<feature type="domain" description="RNA polymerase sigma factor 54 DNA-binding" evidence="10">
    <location>
        <begin position="290"/>
        <end position="448"/>
    </location>
</feature>
<keyword evidence="8" id="KW-0804">Transcription</keyword>
<dbReference type="NCBIfam" id="TIGR02395">
    <property type="entry name" value="rpoN_sigma"/>
    <property type="match status" value="1"/>
</dbReference>
<sequence>MNMNMNMDMTQKIIMTPQLEYSLKILKLSYEELIDFLQEEMLSNPILEYNEPKEVKLKMNNEESEGDRLSYNHDQKGDDEGYTNGIPDMNSYKTDLVSHLKLQLHILDLPEKMIEIGEFLIESLDEKGYLKIDIKDVAKILCVDEDLVNQVCQKIQKFDPPGICARDLKECLKIQLEDQKDIKKELIELIDHHLEAIGHNELPRISKAMGITISEVQALIKEIRKLNPKPGRGFQRDLTHYIRPDIIISKQDENYNIDICKDKIPKIKVNPYYMDLLRDGGKELGEAYPYIQNKINSANWLIHCIDQRMETLEKVTKIIFYHQTAFFKKGRAYLKPMNQREVADALNLHESTISRTVNGKYLLCQWGIFELKYFFSSKGIKQEIGEDASSAMAKFAIQRIVESEDKNSPYSDSKICTLLQNEEICISRRTVAKYREQLNIPSGKIRKQYE</sequence>
<dbReference type="GO" id="GO:0016987">
    <property type="term" value="F:sigma factor activity"/>
    <property type="evidence" value="ECO:0007669"/>
    <property type="project" value="UniProtKB-KW"/>
</dbReference>
<evidence type="ECO:0000256" key="5">
    <source>
        <dbReference type="ARBA" id="ARBA00023015"/>
    </source>
</evidence>
<keyword evidence="7" id="KW-0238">DNA-binding</keyword>
<keyword evidence="13" id="KW-1185">Reference proteome</keyword>
<evidence type="ECO:0000259" key="10">
    <source>
        <dbReference type="Pfam" id="PF04552"/>
    </source>
</evidence>
<dbReference type="AlphaFoldDB" id="A0A3P7NV74"/>
<keyword evidence="3" id="KW-0808">Transferase</keyword>
<protein>
    <submittedName>
        <fullName evidence="12">RNA polymerase sigma-54 factor</fullName>
    </submittedName>
</protein>
<organism evidence="12 13">
    <name type="scientific">Petrocella atlantisensis</name>
    <dbReference type="NCBI Taxonomy" id="2173034"/>
    <lineage>
        <taxon>Bacteria</taxon>
        <taxon>Bacillati</taxon>
        <taxon>Bacillota</taxon>
        <taxon>Clostridia</taxon>
        <taxon>Lachnospirales</taxon>
        <taxon>Vallitaleaceae</taxon>
        <taxon>Petrocella</taxon>
    </lineage>
</organism>
<proteinExistence type="inferred from homology"/>
<dbReference type="GO" id="GO:0016779">
    <property type="term" value="F:nucleotidyltransferase activity"/>
    <property type="evidence" value="ECO:0007669"/>
    <property type="project" value="UniProtKB-KW"/>
</dbReference>
<accession>A0A3P7NV74</accession>
<dbReference type="Pfam" id="PF04963">
    <property type="entry name" value="Sigma54_CBD"/>
    <property type="match status" value="1"/>
</dbReference>
<dbReference type="PIRSF" id="PIRSF000774">
    <property type="entry name" value="RpoN"/>
    <property type="match status" value="1"/>
</dbReference>
<dbReference type="InterPro" id="IPR038709">
    <property type="entry name" value="RpoN_core-bd_sf"/>
</dbReference>
<reference evidence="12 13" key="1">
    <citation type="submission" date="2018-09" db="EMBL/GenBank/DDBJ databases">
        <authorList>
            <person name="Postec A."/>
        </authorList>
    </citation>
    <scope>NUCLEOTIDE SEQUENCE [LARGE SCALE GENOMIC DNA]</scope>
    <source>
        <strain evidence="12">70B-A</strain>
    </source>
</reference>
<feature type="region of interest" description="Disordered" evidence="9">
    <location>
        <begin position="62"/>
        <end position="85"/>
    </location>
</feature>
<dbReference type="PANTHER" id="PTHR32248:SF4">
    <property type="entry name" value="RNA POLYMERASE SIGMA-54 FACTOR"/>
    <property type="match status" value="1"/>
</dbReference>
<dbReference type="GO" id="GO:0006352">
    <property type="term" value="P:DNA-templated transcription initiation"/>
    <property type="evidence" value="ECO:0007669"/>
    <property type="project" value="InterPro"/>
</dbReference>
<dbReference type="OrthoDB" id="9814402at2"/>
<dbReference type="RefSeq" id="WP_125136228.1">
    <property type="nucleotide sequence ID" value="NZ_LR130778.1"/>
</dbReference>
<dbReference type="Pfam" id="PF00309">
    <property type="entry name" value="Sigma54_AID"/>
    <property type="match status" value="1"/>
</dbReference>
<evidence type="ECO:0000256" key="6">
    <source>
        <dbReference type="ARBA" id="ARBA00023082"/>
    </source>
</evidence>
<dbReference type="Proteomes" id="UP000279029">
    <property type="component" value="Chromosome"/>
</dbReference>
<keyword evidence="6" id="KW-0731">Sigma factor</keyword>
<dbReference type="PROSITE" id="PS00718">
    <property type="entry name" value="SIGMA54_2"/>
    <property type="match status" value="1"/>
</dbReference>
<dbReference type="PANTHER" id="PTHR32248">
    <property type="entry name" value="RNA POLYMERASE SIGMA-54 FACTOR"/>
    <property type="match status" value="1"/>
</dbReference>
<feature type="domain" description="RNA polymerase sigma factor 54 core-binding" evidence="11">
    <location>
        <begin position="89"/>
        <end position="273"/>
    </location>
</feature>